<organism evidence="1 2">
    <name type="scientific">Bartonella krasnovii</name>
    <dbReference type="NCBI Taxonomy" id="2267275"/>
    <lineage>
        <taxon>Bacteria</taxon>
        <taxon>Pseudomonadati</taxon>
        <taxon>Pseudomonadota</taxon>
        <taxon>Alphaproteobacteria</taxon>
        <taxon>Hyphomicrobiales</taxon>
        <taxon>Bartonellaceae</taxon>
        <taxon>Bartonella</taxon>
    </lineage>
</organism>
<accession>A0ABY3VWG7</accession>
<name>A0ABY3VWG7_9HYPH</name>
<sequence>MSYLVFYPIWNGRNINQTILYYLTAFNGKKSYTYDRIERGTISIIGGIQPSRIIPIIQDMNHGINGDALLQRFQMLVFPDERKELLWVDRLPNQKAWEIFQRTVKGGISLQVYKHIF</sequence>
<evidence type="ECO:0000313" key="2">
    <source>
        <dbReference type="Proteomes" id="UP000829580"/>
    </source>
</evidence>
<protein>
    <submittedName>
        <fullName evidence="1">DUF3987 domain-containing protein</fullName>
    </submittedName>
</protein>
<dbReference type="Pfam" id="PF13148">
    <property type="entry name" value="DUF3987"/>
    <property type="match status" value="1"/>
</dbReference>
<proteinExistence type="predicted"/>
<dbReference type="Proteomes" id="UP000829580">
    <property type="component" value="Chromosome"/>
</dbReference>
<keyword evidence="2" id="KW-1185">Reference proteome</keyword>
<dbReference type="EMBL" id="CP093033">
    <property type="protein sequence ID" value="UNF29718.1"/>
    <property type="molecule type" value="Genomic_DNA"/>
</dbReference>
<reference evidence="1 2" key="1">
    <citation type="submission" date="2022-02" db="EMBL/GenBank/DDBJ databases">
        <title>Genomic structural plasticity of rodent-associated Bartonella in nature.</title>
        <authorList>
            <person name="Sousa K.C.M."/>
            <person name="Gutierrez R."/>
            <person name="Yahalomi D."/>
            <person name="Shalit T."/>
            <person name="Markus B."/>
            <person name="Nachum-Biala Y."/>
            <person name="Hawlena H."/>
            <person name="Marcos-Hadad E."/>
            <person name="Hazkani-Covo E."/>
            <person name="Neves H.R."/>
            <person name="Covo S."/>
            <person name="Harrus S."/>
        </authorList>
    </citation>
    <scope>NUCLEOTIDE SEQUENCE [LARGE SCALE GENOMIC DNA]</scope>
    <source>
        <strain evidence="1 2">B35_1_2</strain>
    </source>
</reference>
<dbReference type="InterPro" id="IPR025048">
    <property type="entry name" value="DUF3987"/>
</dbReference>
<evidence type="ECO:0000313" key="1">
    <source>
        <dbReference type="EMBL" id="UNF29718.1"/>
    </source>
</evidence>
<gene>
    <name evidence="1" type="ORF">MNL13_02870</name>
</gene>